<evidence type="ECO:0000256" key="2">
    <source>
        <dbReference type="ARBA" id="ARBA00022475"/>
    </source>
</evidence>
<dbReference type="InterPro" id="IPR003339">
    <property type="entry name" value="ABC/ECF_trnsptr_transmembrane"/>
</dbReference>
<evidence type="ECO:0000313" key="7">
    <source>
        <dbReference type="EMBL" id="MBP2370301.1"/>
    </source>
</evidence>
<dbReference type="Pfam" id="PF02361">
    <property type="entry name" value="CbiQ"/>
    <property type="match status" value="1"/>
</dbReference>
<keyword evidence="5 6" id="KW-0472">Membrane</keyword>
<keyword evidence="2" id="KW-1003">Cell membrane</keyword>
<dbReference type="CDD" id="cd16914">
    <property type="entry name" value="EcfT"/>
    <property type="match status" value="1"/>
</dbReference>
<dbReference type="Proteomes" id="UP001519295">
    <property type="component" value="Unassembled WGS sequence"/>
</dbReference>
<dbReference type="PANTHER" id="PTHR34857:SF2">
    <property type="entry name" value="SLL0384 PROTEIN"/>
    <property type="match status" value="1"/>
</dbReference>
<feature type="transmembrane region" description="Helical" evidence="6">
    <location>
        <begin position="12"/>
        <end position="30"/>
    </location>
</feature>
<comment type="subcellular location">
    <subcellularLocation>
        <location evidence="1">Membrane</location>
        <topology evidence="1">Multi-pass membrane protein</topology>
    </subcellularLocation>
</comment>
<proteinExistence type="predicted"/>
<evidence type="ECO:0000256" key="1">
    <source>
        <dbReference type="ARBA" id="ARBA00004141"/>
    </source>
</evidence>
<keyword evidence="8" id="KW-1185">Reference proteome</keyword>
<keyword evidence="3 6" id="KW-0812">Transmembrane</keyword>
<feature type="transmembrane region" description="Helical" evidence="6">
    <location>
        <begin position="103"/>
        <end position="126"/>
    </location>
</feature>
<dbReference type="EMBL" id="JAGINU010000001">
    <property type="protein sequence ID" value="MBP2370301.1"/>
    <property type="molecule type" value="Genomic_DNA"/>
</dbReference>
<sequence length="262" mass="27943">MSTRSGFLRRVNPLAKIAGPLPAMVFLAFTRDPWTPGIFVVVAALLIVTGAGLPVRRLLTGLAIGLLVVAGLTVSFTLLAGGAEVAADPSTVALGPIEIRRAAVYAGLSTALRMTALMALTLVGGLTTHAPDLVRALIRTLRVPYRIGYGAIASYRFVDRFSHELQIIRAAHRARGVADRNALRRAGRMAVPLLAGGIRHAERVAVAMDSRAFGAYPTRTERRIVRFRPSDACFVLAWWGFSIAAVLVVAANGLLAPLVFLT</sequence>
<protein>
    <submittedName>
        <fullName evidence="7">Energy-coupling factor transport system permease protein</fullName>
    </submittedName>
</protein>
<feature type="transmembrane region" description="Helical" evidence="6">
    <location>
        <begin position="36"/>
        <end position="55"/>
    </location>
</feature>
<accession>A0ABS4W2Q8</accession>
<organism evidence="7 8">
    <name type="scientific">Pseudonocardia parietis</name>
    <dbReference type="NCBI Taxonomy" id="570936"/>
    <lineage>
        <taxon>Bacteria</taxon>
        <taxon>Bacillati</taxon>
        <taxon>Actinomycetota</taxon>
        <taxon>Actinomycetes</taxon>
        <taxon>Pseudonocardiales</taxon>
        <taxon>Pseudonocardiaceae</taxon>
        <taxon>Pseudonocardia</taxon>
    </lineage>
</organism>
<dbReference type="InterPro" id="IPR051611">
    <property type="entry name" value="ECF_transporter_component"/>
</dbReference>
<evidence type="ECO:0000256" key="3">
    <source>
        <dbReference type="ARBA" id="ARBA00022692"/>
    </source>
</evidence>
<feature type="transmembrane region" description="Helical" evidence="6">
    <location>
        <begin position="232"/>
        <end position="260"/>
    </location>
</feature>
<evidence type="ECO:0000256" key="6">
    <source>
        <dbReference type="SAM" id="Phobius"/>
    </source>
</evidence>
<evidence type="ECO:0000313" key="8">
    <source>
        <dbReference type="Proteomes" id="UP001519295"/>
    </source>
</evidence>
<comment type="caution">
    <text evidence="7">The sequence shown here is derived from an EMBL/GenBank/DDBJ whole genome shotgun (WGS) entry which is preliminary data.</text>
</comment>
<gene>
    <name evidence="7" type="ORF">JOF36_005997</name>
</gene>
<evidence type="ECO:0000256" key="4">
    <source>
        <dbReference type="ARBA" id="ARBA00022989"/>
    </source>
</evidence>
<dbReference type="RefSeq" id="WP_210033431.1">
    <property type="nucleotide sequence ID" value="NZ_JAGINU010000001.1"/>
</dbReference>
<feature type="transmembrane region" description="Helical" evidence="6">
    <location>
        <begin position="62"/>
        <end position="83"/>
    </location>
</feature>
<name>A0ABS4W2Q8_9PSEU</name>
<evidence type="ECO:0000256" key="5">
    <source>
        <dbReference type="ARBA" id="ARBA00023136"/>
    </source>
</evidence>
<keyword evidence="4 6" id="KW-1133">Transmembrane helix</keyword>
<dbReference type="PANTHER" id="PTHR34857">
    <property type="entry name" value="SLL0384 PROTEIN"/>
    <property type="match status" value="1"/>
</dbReference>
<reference evidence="7 8" key="1">
    <citation type="submission" date="2021-03" db="EMBL/GenBank/DDBJ databases">
        <title>Sequencing the genomes of 1000 actinobacteria strains.</title>
        <authorList>
            <person name="Klenk H.-P."/>
        </authorList>
    </citation>
    <scope>NUCLEOTIDE SEQUENCE [LARGE SCALE GENOMIC DNA]</scope>
    <source>
        <strain evidence="7 8">DSM 45256</strain>
    </source>
</reference>